<comment type="caution">
    <text evidence="2">The sequence shown here is derived from an EMBL/GenBank/DDBJ whole genome shotgun (WGS) entry which is preliminary data.</text>
</comment>
<dbReference type="RefSeq" id="WP_108976478.1">
    <property type="nucleotide sequence ID" value="NZ_BFBB01000005.1"/>
</dbReference>
<keyword evidence="3" id="KW-1185">Reference proteome</keyword>
<feature type="transmembrane region" description="Helical" evidence="1">
    <location>
        <begin position="102"/>
        <end position="123"/>
    </location>
</feature>
<name>A0A2P2E112_9LEPT</name>
<gene>
    <name evidence="2" type="ORF">LPTSP4_20900</name>
</gene>
<evidence type="ECO:0000313" key="3">
    <source>
        <dbReference type="Proteomes" id="UP000245133"/>
    </source>
</evidence>
<feature type="transmembrane region" description="Helical" evidence="1">
    <location>
        <begin position="14"/>
        <end position="34"/>
    </location>
</feature>
<dbReference type="Proteomes" id="UP000245133">
    <property type="component" value="Unassembled WGS sequence"/>
</dbReference>
<keyword evidence="1" id="KW-0812">Transmembrane</keyword>
<evidence type="ECO:0000313" key="2">
    <source>
        <dbReference type="EMBL" id="GBF50564.1"/>
    </source>
</evidence>
<dbReference type="AlphaFoldDB" id="A0A2P2E112"/>
<dbReference type="EMBL" id="BFBB01000005">
    <property type="protein sequence ID" value="GBF50564.1"/>
    <property type="molecule type" value="Genomic_DNA"/>
</dbReference>
<keyword evidence="1" id="KW-1133">Transmembrane helix</keyword>
<accession>A0A2P2E112</accession>
<sequence length="128" mass="14446">MDLLEIDKGKFKKYYSLFTLLGGILVSSIVKGCFQDANLSIFLLGYSISLLVQISAIYLRLLPIERPALREGGFAFFTVFFSFFLNLAFLSALIYLDYPFEAIGGFLIAYFLSLLFFVIASYISGKKQ</sequence>
<organism evidence="2 3">
    <name type="scientific">Leptospira ryugenii</name>
    <dbReference type="NCBI Taxonomy" id="1917863"/>
    <lineage>
        <taxon>Bacteria</taxon>
        <taxon>Pseudomonadati</taxon>
        <taxon>Spirochaetota</taxon>
        <taxon>Spirochaetia</taxon>
        <taxon>Leptospirales</taxon>
        <taxon>Leptospiraceae</taxon>
        <taxon>Leptospira</taxon>
    </lineage>
</organism>
<reference evidence="2 3" key="1">
    <citation type="submission" date="2018-02" db="EMBL/GenBank/DDBJ databases">
        <title>Novel Leptospira species isolated from soil and water in Japan.</title>
        <authorList>
            <person name="Nakao R."/>
            <person name="Masuzawa T."/>
        </authorList>
    </citation>
    <scope>NUCLEOTIDE SEQUENCE [LARGE SCALE GENOMIC DNA]</scope>
    <source>
        <strain evidence="2 3">YH101</strain>
    </source>
</reference>
<keyword evidence="1" id="KW-0472">Membrane</keyword>
<proteinExistence type="predicted"/>
<evidence type="ECO:0000256" key="1">
    <source>
        <dbReference type="SAM" id="Phobius"/>
    </source>
</evidence>
<feature type="transmembrane region" description="Helical" evidence="1">
    <location>
        <begin position="74"/>
        <end position="96"/>
    </location>
</feature>
<dbReference type="OrthoDB" id="345749at2"/>
<protein>
    <submittedName>
        <fullName evidence="2">Uncharacterized protein</fullName>
    </submittedName>
</protein>
<feature type="transmembrane region" description="Helical" evidence="1">
    <location>
        <begin position="40"/>
        <end position="62"/>
    </location>
</feature>